<dbReference type="GO" id="GO:0031417">
    <property type="term" value="C:NatC complex"/>
    <property type="evidence" value="ECO:0007669"/>
    <property type="project" value="InterPro"/>
</dbReference>
<dbReference type="AlphaFoldDB" id="A0A5C3E6C3"/>
<name>A0A5C3E6C3_9BASI</name>
<keyword evidence="8" id="KW-1185">Reference proteome</keyword>
<dbReference type="InterPro" id="IPR057983">
    <property type="entry name" value="NAA35-like_N"/>
</dbReference>
<dbReference type="Pfam" id="PF25789">
    <property type="entry name" value="TPR_NAA35"/>
    <property type="match status" value="1"/>
</dbReference>
<dbReference type="OrthoDB" id="269405at2759"/>
<reference evidence="7 8" key="1">
    <citation type="submission" date="2018-03" db="EMBL/GenBank/DDBJ databases">
        <authorList>
            <person name="Guldener U."/>
        </authorList>
    </citation>
    <scope>NUCLEOTIDE SEQUENCE [LARGE SCALE GENOMIC DNA]</scope>
    <source>
        <strain evidence="7 8">NBRC100155</strain>
    </source>
</reference>
<gene>
    <name evidence="7" type="ORF">UTRI_01565_B</name>
</gene>
<organism evidence="7 8">
    <name type="scientific">Ustilago trichophora</name>
    <dbReference type="NCBI Taxonomy" id="86804"/>
    <lineage>
        <taxon>Eukaryota</taxon>
        <taxon>Fungi</taxon>
        <taxon>Dikarya</taxon>
        <taxon>Basidiomycota</taxon>
        <taxon>Ustilaginomycotina</taxon>
        <taxon>Ustilaginomycetes</taxon>
        <taxon>Ustilaginales</taxon>
        <taxon>Ustilaginaceae</taxon>
        <taxon>Ustilago</taxon>
    </lineage>
</organism>
<dbReference type="InterPro" id="IPR057982">
    <property type="entry name" value="TPR_NAA35"/>
</dbReference>
<evidence type="ECO:0008006" key="9">
    <source>
        <dbReference type="Google" id="ProtNLM"/>
    </source>
</evidence>
<dbReference type="EMBL" id="OOIN01000008">
    <property type="protein sequence ID" value="SPO25051.1"/>
    <property type="molecule type" value="Genomic_DNA"/>
</dbReference>
<dbReference type="PANTHER" id="PTHR21373:SF0">
    <property type="entry name" value="N-ALPHA-ACETYLTRANSFERASE 35, NATC AUXILIARY SUBUNIT"/>
    <property type="match status" value="1"/>
</dbReference>
<feature type="compositionally biased region" description="Polar residues" evidence="4">
    <location>
        <begin position="363"/>
        <end position="372"/>
    </location>
</feature>
<evidence type="ECO:0000313" key="7">
    <source>
        <dbReference type="EMBL" id="SPO25051.1"/>
    </source>
</evidence>
<evidence type="ECO:0000256" key="1">
    <source>
        <dbReference type="ARBA" id="ARBA00004496"/>
    </source>
</evidence>
<accession>A0A5C3E6C3</accession>
<keyword evidence="3" id="KW-0963">Cytoplasm</keyword>
<evidence type="ECO:0000259" key="5">
    <source>
        <dbReference type="Pfam" id="PF04112"/>
    </source>
</evidence>
<sequence length="884" mass="98064">MTSPQLPPLGVSASILDTQEQGANDAQPLASSADADAAPSQVRGSLPLCPGFQDATALLFSACDELRLGQMVAISNFTLMDSMAAVKIMDARMDSGMDLPASELPESDRLDNLSKGASIAEFDPFQPLAVADVLWIMDRLLACEAAWHQGSALSQTLYTCLYYHAMKSLSHKHLRFQQSSASAGLKEVPAGSATASSSTDQPPLQLVFKVLRAFILATVKTIDIAWLELTSKQNLQDGEDFSSDKNGLSLLETTDTGYVIAELEDALEWLLSGQDILQQSQVESLKARINFRKQMLYAVRLLQNPAEAAPLDVVMHTKFARRNWMHLRPAAASAVNQHAQSQIQQRSSDSDRDASKVVPLQPPNRNAAPSTASVSAFDPAYNRRLAWCQALRPISLPSPTETWRVFDGVLEELQDVVHVLQHPGFLSWKTFFTHRAIQYQTVQPLSATPYVRSLLQTAVCDRNMIASRLPLDWLTETFFQEVALIDPLLLRRASRIGRNNVEGGSQTMWNAPPPLGQRVHYFMQRVAGQLVQYLSTLSQNRARCKRTLASRLYREWVHISEEASELSRRLEACLAPSERYIPDSLFAATQHLALEVMTQITFSGFELELYGRGDDSESMWWLASRIQVEQKLVCTDLRDELSKALEACSPEQRPRRYSATILYLSRQIHLAQALEQLAISAIFLTHFFERAAKDVAAQKRPPPLSWPLDSDEDASQLELAKAIFASRIKWMRTTAPGRTATSGSSKDDDANEPLWQEYSAFRTELDATDDDTLSTLAKERLDEAIVHLQQLTSTFAGEQSQQLGARGFSGFTSSLLATARQNRNSLELALREKTVAKETTTSGTAASSISAPSAASALQAWTFEHPWIPTWFAPQPRRSFTSTA</sequence>
<evidence type="ECO:0000256" key="3">
    <source>
        <dbReference type="ARBA" id="ARBA00022490"/>
    </source>
</evidence>
<evidence type="ECO:0000259" key="6">
    <source>
        <dbReference type="Pfam" id="PF25789"/>
    </source>
</evidence>
<dbReference type="Pfam" id="PF04112">
    <property type="entry name" value="Mak10"/>
    <property type="match status" value="1"/>
</dbReference>
<dbReference type="Proteomes" id="UP000324022">
    <property type="component" value="Unassembled WGS sequence"/>
</dbReference>
<evidence type="ECO:0000313" key="8">
    <source>
        <dbReference type="Proteomes" id="UP000324022"/>
    </source>
</evidence>
<feature type="region of interest" description="Disordered" evidence="4">
    <location>
        <begin position="335"/>
        <end position="372"/>
    </location>
</feature>
<protein>
    <recommendedName>
        <fullName evidence="9">Mak10-domain-containing protein</fullName>
    </recommendedName>
</protein>
<feature type="domain" description="NAA35-like TPR repeats" evidence="6">
    <location>
        <begin position="438"/>
        <end position="679"/>
    </location>
</feature>
<dbReference type="PANTHER" id="PTHR21373">
    <property type="entry name" value="GLUCOSE REPRESSIBLE PROTEIN MAK10"/>
    <property type="match status" value="1"/>
</dbReference>
<proteinExistence type="inferred from homology"/>
<comment type="similarity">
    <text evidence="2">Belongs to the MAK10 family.</text>
</comment>
<dbReference type="InterPro" id="IPR007244">
    <property type="entry name" value="Naa35_N"/>
</dbReference>
<comment type="subcellular location">
    <subcellularLocation>
        <location evidence="1">Cytoplasm</location>
    </subcellularLocation>
</comment>
<evidence type="ECO:0000256" key="4">
    <source>
        <dbReference type="SAM" id="MobiDB-lite"/>
    </source>
</evidence>
<feature type="domain" description="NAA35-like N-terminal" evidence="5">
    <location>
        <begin position="69"/>
        <end position="260"/>
    </location>
</feature>
<evidence type="ECO:0000256" key="2">
    <source>
        <dbReference type="ARBA" id="ARBA00006289"/>
    </source>
</evidence>